<evidence type="ECO:0000313" key="1">
    <source>
        <dbReference type="EMBL" id="CAJ1404710.1"/>
    </source>
</evidence>
<dbReference type="EMBL" id="CAUJNA010003552">
    <property type="protein sequence ID" value="CAJ1404710.1"/>
    <property type="molecule type" value="Genomic_DNA"/>
</dbReference>
<accession>A0AA36JEG7</accession>
<dbReference type="PANTHER" id="PTHR11439:SF483">
    <property type="entry name" value="PEPTIDE SYNTHASE GLIP-LIKE, PUTATIVE (AFU_ORTHOLOGUE AFUA_3G12920)-RELATED"/>
    <property type="match status" value="1"/>
</dbReference>
<comment type="caution">
    <text evidence="1">The sequence shown here is derived from an EMBL/GenBank/DDBJ whole genome shotgun (WGS) entry which is preliminary data.</text>
</comment>
<sequence>MEAEEILAEAGSKEAASIVASLGALDVLEVFSPQRVTKELKRFGMRDGAAVDLEEMKPDGSERWNLDRPEDQKEVLKMIQVEEPWLLTSSPPCTTFSPLRNVSNGKRDPGVVQEEEELGKARMRTAMKCCKQQREQGAFYLHEHPKPSTSWKMPEVEEEVNRDDTYLVQSPMCRWGMKMEDREGEILHVRKETLWLTNSRRIAEELEGVCENVLQGREVHRHVHLVGGGRAKAAQVYPKELVEAILRGLRKELRERGEISAVEEQLSGPTPDEYVEQEELYKEEFGQFVDDVTGTELPAHLVKAARKEELGWLHKEGVYVKVPRRICEGKGMKPLQLKWLDINKGDATQVKVRSRLVAKEVRKAKRPEDRLRAEETFAATPPLEAVNLLLSLFMTENPEEPDAKVACWDISRAHFMGRAERELYVELPEEDQCGDDGEESPEPMVGLLRRSMYGTQDASKVFQGDYIGWLKEHGAEFCALCPAIFKIAERRLIGLVHGDDFLVKGNGANLQWLDGVLNTRYTARLEAMLGRGAEDDKEMFFLNRKIRFNVKLDDAARWKLELEADARHAEIVMRYFGFNEKTKGVDIPEEKMRDVERVAEERLPELDAEQAVDYRSMVMRLAYLSQDRPDLGHAVKVLSSAMRSPKQGDMQRLKRVARYLVKVPYLKKIFKQQPMREMEVRAWSDSDWAGDPLTRKSVTGAVIKNGGHTLMVRGVTQKIVALSSCESEYYGMCRTATLAEFVRNVMAFYMGEKVPVVKMLVDSSAAKAMTERRGVGKTRHVQARYLWLQDRVAEKALRVEKTPGAVNDADVVTKVLSGGVMRGHLTRMGFEASDNKGHKALFF</sequence>
<protein>
    <recommendedName>
        <fullName evidence="3">Reverse transcriptase Ty1/copia-type domain-containing protein</fullName>
    </recommendedName>
</protein>
<name>A0AA36JEG7_9DINO</name>
<evidence type="ECO:0000313" key="2">
    <source>
        <dbReference type="Proteomes" id="UP001178507"/>
    </source>
</evidence>
<dbReference type="PANTHER" id="PTHR11439">
    <property type="entry name" value="GAG-POL-RELATED RETROTRANSPOSON"/>
    <property type="match status" value="1"/>
</dbReference>
<proteinExistence type="predicted"/>
<dbReference type="CDD" id="cd09272">
    <property type="entry name" value="RNase_HI_RT_Ty1"/>
    <property type="match status" value="1"/>
</dbReference>
<organism evidence="1 2">
    <name type="scientific">Effrenium voratum</name>
    <dbReference type="NCBI Taxonomy" id="2562239"/>
    <lineage>
        <taxon>Eukaryota</taxon>
        <taxon>Sar</taxon>
        <taxon>Alveolata</taxon>
        <taxon>Dinophyceae</taxon>
        <taxon>Suessiales</taxon>
        <taxon>Symbiodiniaceae</taxon>
        <taxon>Effrenium</taxon>
    </lineage>
</organism>
<reference evidence="1" key="1">
    <citation type="submission" date="2023-08" db="EMBL/GenBank/DDBJ databases">
        <authorList>
            <person name="Chen Y."/>
            <person name="Shah S."/>
            <person name="Dougan E. K."/>
            <person name="Thang M."/>
            <person name="Chan C."/>
        </authorList>
    </citation>
    <scope>NUCLEOTIDE SEQUENCE</scope>
</reference>
<dbReference type="AlphaFoldDB" id="A0AA36JEG7"/>
<evidence type="ECO:0008006" key="3">
    <source>
        <dbReference type="Google" id="ProtNLM"/>
    </source>
</evidence>
<gene>
    <name evidence="1" type="ORF">EVOR1521_LOCUS27105</name>
</gene>
<dbReference type="Proteomes" id="UP001178507">
    <property type="component" value="Unassembled WGS sequence"/>
</dbReference>
<keyword evidence="2" id="KW-1185">Reference proteome</keyword>